<dbReference type="Gene3D" id="3.30.9.10">
    <property type="entry name" value="D-Amino Acid Oxidase, subunit A, domain 2"/>
    <property type="match status" value="1"/>
</dbReference>
<dbReference type="OrthoDB" id="9801699at2"/>
<gene>
    <name evidence="2" type="primary">glpO</name>
    <name evidence="2" type="ORF">CXP39_02140</name>
</gene>
<sequence>MIRKEINYDICIIGAGIMGASIARELGKYHTNVVILEKNPVVADETTTGNSGLIHGGFDAKIGTLNAKLNVLGKIRYEEWFKQLNFPYKRIDSLVLAFNEYEKGELEVLYNRGLSNGLQAHEMKILNFEEVQKREPNISTDVVGALLCNSSVLIDPVALSKKLLSNAIKNNVELKLNWKVASIDTQSKDFMKVRNSDGDVIKAKIIINCAGHWGDEIAKFTGATDFTLKRRRGEYRVLERFSQPQINSVLFMVPTVYGKGVLVAPMLDGRTLVGPTAEEGISRDETRLITTNKYNEIGEIGTRIVPGLKMEHTCYHFSGSRAIWKENDDFYINFSSQNDHFINVAGIKSPGISSAPALADYVIEMIKTKIKLTNKLNWNPIEN</sequence>
<dbReference type="Gene3D" id="3.50.50.60">
    <property type="entry name" value="FAD/NAD(P)-binding domain"/>
    <property type="match status" value="1"/>
</dbReference>
<dbReference type="NCBIfam" id="NF033460">
    <property type="entry name" value="glycerol3P_ox_II"/>
    <property type="match status" value="1"/>
</dbReference>
<dbReference type="PANTHER" id="PTHR42720">
    <property type="entry name" value="GLYCEROL-3-PHOSPHATE DEHYDROGENASE"/>
    <property type="match status" value="1"/>
</dbReference>
<feature type="domain" description="FAD dependent oxidoreductase" evidence="1">
    <location>
        <begin position="9"/>
        <end position="365"/>
    </location>
</feature>
<dbReference type="EMBL" id="CP025257">
    <property type="protein sequence ID" value="AUF83592.1"/>
    <property type="molecule type" value="Genomic_DNA"/>
</dbReference>
<dbReference type="InterPro" id="IPR006076">
    <property type="entry name" value="FAD-dep_OxRdtase"/>
</dbReference>
<protein>
    <submittedName>
        <fullName evidence="2">Type 2 glycerol-3-phosphate oxidase</fullName>
    </submittedName>
</protein>
<evidence type="ECO:0000313" key="2">
    <source>
        <dbReference type="EMBL" id="AUF83592.1"/>
    </source>
</evidence>
<dbReference type="Pfam" id="PF01266">
    <property type="entry name" value="DAO"/>
    <property type="match status" value="1"/>
</dbReference>
<dbReference type="InterPro" id="IPR052745">
    <property type="entry name" value="G3P_Oxidase/Oxidoreductase"/>
</dbReference>
<dbReference type="SUPFAM" id="SSF51905">
    <property type="entry name" value="FAD/NAD(P)-binding domain"/>
    <property type="match status" value="1"/>
</dbReference>
<reference evidence="2 3" key="1">
    <citation type="submission" date="2017-12" db="EMBL/GenBank/DDBJ databases">
        <title>Mesoplasma syrphidae YJS, Complete Genome.</title>
        <authorList>
            <person name="Knight T.F."/>
            <person name="Citino T."/>
            <person name="Rubinstein R."/>
            <person name="Neuschaefer Z."/>
        </authorList>
    </citation>
    <scope>NUCLEOTIDE SEQUENCE [LARGE SCALE GENOMIC DNA]</scope>
    <source>
        <strain evidence="2 3">YJS</strain>
    </source>
</reference>
<name>A0A2K9BRG4_9MOLU</name>
<organism evidence="2 3">
    <name type="scientific">Mesoplasma syrphidae</name>
    <dbReference type="NCBI Taxonomy" id="225999"/>
    <lineage>
        <taxon>Bacteria</taxon>
        <taxon>Bacillati</taxon>
        <taxon>Mycoplasmatota</taxon>
        <taxon>Mollicutes</taxon>
        <taxon>Entomoplasmatales</taxon>
        <taxon>Entomoplasmataceae</taxon>
        <taxon>Mesoplasma</taxon>
    </lineage>
</organism>
<evidence type="ECO:0000259" key="1">
    <source>
        <dbReference type="Pfam" id="PF01266"/>
    </source>
</evidence>
<dbReference type="RefSeq" id="WP_027048060.1">
    <property type="nucleotide sequence ID" value="NZ_CP025257.1"/>
</dbReference>
<dbReference type="PANTHER" id="PTHR42720:SF1">
    <property type="entry name" value="GLYCEROL 3-PHOSPHATE OXIDASE"/>
    <property type="match status" value="1"/>
</dbReference>
<dbReference type="SUPFAM" id="SSF54373">
    <property type="entry name" value="FAD-linked reductases, C-terminal domain"/>
    <property type="match status" value="1"/>
</dbReference>
<dbReference type="KEGG" id="msyr:CXP39_02140"/>
<proteinExistence type="predicted"/>
<dbReference type="AlphaFoldDB" id="A0A2K9BRG4"/>
<keyword evidence="3" id="KW-1185">Reference proteome</keyword>
<evidence type="ECO:0000313" key="3">
    <source>
        <dbReference type="Proteomes" id="UP000233419"/>
    </source>
</evidence>
<dbReference type="Proteomes" id="UP000233419">
    <property type="component" value="Chromosome"/>
</dbReference>
<dbReference type="InterPro" id="IPR036188">
    <property type="entry name" value="FAD/NAD-bd_sf"/>
</dbReference>
<accession>A0A2K9BRG4</accession>